<evidence type="ECO:0000259" key="3">
    <source>
        <dbReference type="Pfam" id="PF06580"/>
    </source>
</evidence>
<dbReference type="Pfam" id="PF02518">
    <property type="entry name" value="HATPase_c"/>
    <property type="match status" value="1"/>
</dbReference>
<sequence>MVKYAPLASMSPSPPPPEKSRLLEMFSDPVQGMAFSLVFLLLTVYGMSAILFLTQTLVRSVSPFDDVDLIRVLSSLLSAVLALGILALFVRAEKRLSTNALKYAVLFGITALLTLGVQKLMWVYAFKHLLQHPSPAHFQQNALYLFSPAIAACLYFYSWQRSNSFSRTIRRQEYELARLAQLKTQAELTALQARINPHFLYNTLNSISSLVYKHPAKADEMVIELSKLFQATTQASSRLMAPLADELRFVKGYLRIEHYRFGDRLRYAIEVDPDVSQLEIPRFLLQPLVENAIKHGISRQLGVGHILVSIRRQGANLHITVRDNGEPFPAQAVNGYGLMSINETLRLLYEGQASLTLQNAPEKQVLIRIPV</sequence>
<feature type="transmembrane region" description="Helical" evidence="1">
    <location>
        <begin position="142"/>
        <end position="159"/>
    </location>
</feature>
<dbReference type="SUPFAM" id="SSF55874">
    <property type="entry name" value="ATPase domain of HSP90 chaperone/DNA topoisomerase II/histidine kinase"/>
    <property type="match status" value="1"/>
</dbReference>
<dbReference type="Proteomes" id="UP000441754">
    <property type="component" value="Unassembled WGS sequence"/>
</dbReference>
<dbReference type="Pfam" id="PF06580">
    <property type="entry name" value="His_kinase"/>
    <property type="match status" value="1"/>
</dbReference>
<dbReference type="PANTHER" id="PTHR34220">
    <property type="entry name" value="SENSOR HISTIDINE KINASE YPDA"/>
    <property type="match status" value="1"/>
</dbReference>
<keyword evidence="1" id="KW-0472">Membrane</keyword>
<dbReference type="EMBL" id="WJXZ01000002">
    <property type="protein sequence ID" value="MRS60624.1"/>
    <property type="molecule type" value="Genomic_DNA"/>
</dbReference>
<dbReference type="InterPro" id="IPR003594">
    <property type="entry name" value="HATPase_dom"/>
</dbReference>
<feature type="transmembrane region" description="Helical" evidence="1">
    <location>
        <begin position="101"/>
        <end position="122"/>
    </location>
</feature>
<keyword evidence="5" id="KW-1185">Reference proteome</keyword>
<dbReference type="OrthoDB" id="9792992at2"/>
<dbReference type="GO" id="GO:0016020">
    <property type="term" value="C:membrane"/>
    <property type="evidence" value="ECO:0007669"/>
    <property type="project" value="InterPro"/>
</dbReference>
<dbReference type="PANTHER" id="PTHR34220:SF7">
    <property type="entry name" value="SENSOR HISTIDINE KINASE YPDA"/>
    <property type="match status" value="1"/>
</dbReference>
<dbReference type="AlphaFoldDB" id="A0A7K0EFM5"/>
<name>A0A7K0EFM5_9BACT</name>
<dbReference type="Gene3D" id="3.30.565.10">
    <property type="entry name" value="Histidine kinase-like ATPase, C-terminal domain"/>
    <property type="match status" value="1"/>
</dbReference>
<accession>A0A7K0EFM5</accession>
<keyword evidence="1" id="KW-1133">Transmembrane helix</keyword>
<evidence type="ECO:0000313" key="4">
    <source>
        <dbReference type="EMBL" id="MRS60624.1"/>
    </source>
</evidence>
<keyword evidence="1" id="KW-0812">Transmembrane</keyword>
<dbReference type="InterPro" id="IPR050640">
    <property type="entry name" value="Bact_2-comp_sensor_kinase"/>
</dbReference>
<dbReference type="InterPro" id="IPR010559">
    <property type="entry name" value="Sig_transdc_His_kin_internal"/>
</dbReference>
<reference evidence="4 5" key="1">
    <citation type="journal article" date="2018" name="Antonie Van Leeuwenhoek">
        <title>Larkinella terrae sp. nov., isolated from soil on Jeju Island, South Korea.</title>
        <authorList>
            <person name="Ten L.N."/>
            <person name="Jeon J."/>
            <person name="Park S.J."/>
            <person name="Park S."/>
            <person name="Lee S.Y."/>
            <person name="Kim M.K."/>
            <person name="Jung H.Y."/>
        </authorList>
    </citation>
    <scope>NUCLEOTIDE SEQUENCE [LARGE SCALE GENOMIC DNA]</scope>
    <source>
        <strain evidence="4 5">KCTC 52001</strain>
    </source>
</reference>
<proteinExistence type="predicted"/>
<feature type="transmembrane region" description="Helical" evidence="1">
    <location>
        <begin position="69"/>
        <end position="89"/>
    </location>
</feature>
<feature type="domain" description="Signal transduction histidine kinase internal region" evidence="3">
    <location>
        <begin position="186"/>
        <end position="265"/>
    </location>
</feature>
<feature type="domain" description="Histidine kinase/HSP90-like ATPase" evidence="2">
    <location>
        <begin position="284"/>
        <end position="367"/>
    </location>
</feature>
<protein>
    <recommendedName>
        <fullName evidence="6">Sensor histidine kinase</fullName>
    </recommendedName>
</protein>
<gene>
    <name evidence="4" type="ORF">GJJ30_04910</name>
</gene>
<evidence type="ECO:0000259" key="2">
    <source>
        <dbReference type="Pfam" id="PF02518"/>
    </source>
</evidence>
<evidence type="ECO:0008006" key="6">
    <source>
        <dbReference type="Google" id="ProtNLM"/>
    </source>
</evidence>
<comment type="caution">
    <text evidence="4">The sequence shown here is derived from an EMBL/GenBank/DDBJ whole genome shotgun (WGS) entry which is preliminary data.</text>
</comment>
<feature type="transmembrane region" description="Helical" evidence="1">
    <location>
        <begin position="34"/>
        <end position="57"/>
    </location>
</feature>
<organism evidence="4 5">
    <name type="scientific">Larkinella terrae</name>
    <dbReference type="NCBI Taxonomy" id="2025311"/>
    <lineage>
        <taxon>Bacteria</taxon>
        <taxon>Pseudomonadati</taxon>
        <taxon>Bacteroidota</taxon>
        <taxon>Cytophagia</taxon>
        <taxon>Cytophagales</taxon>
        <taxon>Spirosomataceae</taxon>
        <taxon>Larkinella</taxon>
    </lineage>
</organism>
<evidence type="ECO:0000313" key="5">
    <source>
        <dbReference type="Proteomes" id="UP000441754"/>
    </source>
</evidence>
<evidence type="ECO:0000256" key="1">
    <source>
        <dbReference type="SAM" id="Phobius"/>
    </source>
</evidence>
<dbReference type="InterPro" id="IPR036890">
    <property type="entry name" value="HATPase_C_sf"/>
</dbReference>
<dbReference type="RefSeq" id="WP_154173773.1">
    <property type="nucleotide sequence ID" value="NZ_WJXZ01000002.1"/>
</dbReference>
<dbReference type="GO" id="GO:0000155">
    <property type="term" value="F:phosphorelay sensor kinase activity"/>
    <property type="evidence" value="ECO:0007669"/>
    <property type="project" value="InterPro"/>
</dbReference>